<keyword evidence="10" id="KW-0833">Ubl conjugation pathway</keyword>
<dbReference type="GO" id="GO:0043161">
    <property type="term" value="P:proteasome-mediated ubiquitin-dependent protein catabolic process"/>
    <property type="evidence" value="ECO:0007669"/>
    <property type="project" value="TreeGrafter"/>
</dbReference>
<protein>
    <recommendedName>
        <fullName evidence="15">E3 ubiquitin-protein ligase hrd-1</fullName>
        <ecNumber evidence="5">2.3.2.27</ecNumber>
    </recommendedName>
    <alternativeName>
        <fullName evidence="17">RING-type E3 ubiquitin transferase hrd-1</fullName>
    </alternativeName>
    <alternativeName>
        <fullName evidence="16">Suppressor/enhancer of lin-12</fullName>
    </alternativeName>
</protein>
<evidence type="ECO:0000256" key="11">
    <source>
        <dbReference type="ARBA" id="ARBA00022824"/>
    </source>
</evidence>
<evidence type="ECO:0000256" key="19">
    <source>
        <dbReference type="SAM" id="MobiDB-lite"/>
    </source>
</evidence>
<dbReference type="SUPFAM" id="SSF57850">
    <property type="entry name" value="RING/U-box"/>
    <property type="match status" value="1"/>
</dbReference>
<feature type="compositionally biased region" description="Pro residues" evidence="19">
    <location>
        <begin position="377"/>
        <end position="386"/>
    </location>
</feature>
<feature type="compositionally biased region" description="Low complexity" evidence="19">
    <location>
        <begin position="527"/>
        <end position="560"/>
    </location>
</feature>
<evidence type="ECO:0000256" key="6">
    <source>
        <dbReference type="ARBA" id="ARBA00022679"/>
    </source>
</evidence>
<dbReference type="InterPro" id="IPR058051">
    <property type="entry name" value="Znf_RING_synoviolin"/>
</dbReference>
<dbReference type="GO" id="GO:0061630">
    <property type="term" value="F:ubiquitin protein ligase activity"/>
    <property type="evidence" value="ECO:0007669"/>
    <property type="project" value="UniProtKB-EC"/>
</dbReference>
<dbReference type="PANTHER" id="PTHR22763:SF184">
    <property type="entry name" value="E3 UBIQUITIN-PROTEIN LIGASE SYNOVIOLIN"/>
    <property type="match status" value="1"/>
</dbReference>
<feature type="domain" description="RING-type" evidence="21">
    <location>
        <begin position="294"/>
        <end position="335"/>
    </location>
</feature>
<keyword evidence="13 20" id="KW-1133">Transmembrane helix</keyword>
<keyword evidence="6" id="KW-0808">Transferase</keyword>
<evidence type="ECO:0000256" key="4">
    <source>
        <dbReference type="ARBA" id="ARBA00010089"/>
    </source>
</evidence>
<feature type="transmembrane region" description="Helical" evidence="20">
    <location>
        <begin position="49"/>
        <end position="72"/>
    </location>
</feature>
<dbReference type="GO" id="GO:0005789">
    <property type="term" value="C:endoplasmic reticulum membrane"/>
    <property type="evidence" value="ECO:0007669"/>
    <property type="project" value="UniProtKB-SubCell"/>
</dbReference>
<reference evidence="23" key="1">
    <citation type="submission" date="2022-11" db="UniProtKB">
        <authorList>
            <consortium name="WormBaseParasite"/>
        </authorList>
    </citation>
    <scope>IDENTIFICATION</scope>
</reference>
<keyword evidence="11" id="KW-0256">Endoplasmic reticulum</keyword>
<keyword evidence="14 20" id="KW-0472">Membrane</keyword>
<evidence type="ECO:0000256" key="20">
    <source>
        <dbReference type="SAM" id="Phobius"/>
    </source>
</evidence>
<evidence type="ECO:0000256" key="3">
    <source>
        <dbReference type="ARBA" id="ARBA00004906"/>
    </source>
</evidence>
<keyword evidence="8" id="KW-0479">Metal-binding</keyword>
<dbReference type="FunFam" id="3.30.40.10:FF:000088">
    <property type="entry name" value="E3 ubiquitin-protein ligase synoviolin"/>
    <property type="match status" value="1"/>
</dbReference>
<dbReference type="AlphaFoldDB" id="A0A914W314"/>
<dbReference type="GO" id="GO:0036503">
    <property type="term" value="P:ERAD pathway"/>
    <property type="evidence" value="ECO:0007669"/>
    <property type="project" value="TreeGrafter"/>
</dbReference>
<evidence type="ECO:0000259" key="21">
    <source>
        <dbReference type="PROSITE" id="PS50089"/>
    </source>
</evidence>
<dbReference type="InterPro" id="IPR057992">
    <property type="entry name" value="TPR_SYVN1_N"/>
</dbReference>
<evidence type="ECO:0000256" key="18">
    <source>
        <dbReference type="PROSITE-ProRule" id="PRU00175"/>
    </source>
</evidence>
<evidence type="ECO:0000256" key="8">
    <source>
        <dbReference type="ARBA" id="ARBA00022723"/>
    </source>
</evidence>
<evidence type="ECO:0000256" key="10">
    <source>
        <dbReference type="ARBA" id="ARBA00022786"/>
    </source>
</evidence>
<feature type="compositionally biased region" description="Low complexity" evidence="19">
    <location>
        <begin position="387"/>
        <end position="415"/>
    </location>
</feature>
<dbReference type="Pfam" id="PF13639">
    <property type="entry name" value="zf-RING_2"/>
    <property type="match status" value="1"/>
</dbReference>
<feature type="transmembrane region" description="Helical" evidence="20">
    <location>
        <begin position="171"/>
        <end position="193"/>
    </location>
</feature>
<evidence type="ECO:0000313" key="23">
    <source>
        <dbReference type="WBParaSite" id="PSAMB.scaffold3062size19820.g20185.t1"/>
    </source>
</evidence>
<dbReference type="GO" id="GO:0008270">
    <property type="term" value="F:zinc ion binding"/>
    <property type="evidence" value="ECO:0007669"/>
    <property type="project" value="UniProtKB-KW"/>
</dbReference>
<evidence type="ECO:0000256" key="15">
    <source>
        <dbReference type="ARBA" id="ARBA00070586"/>
    </source>
</evidence>
<dbReference type="Gene3D" id="3.30.40.10">
    <property type="entry name" value="Zinc/RING finger domain, C3HC4 (zinc finger)"/>
    <property type="match status" value="1"/>
</dbReference>
<sequence>MAIRLTASIFVLSSFALTALTISNAFMQKKQFYPSVVYISKSSPSMAVIYLQGMVLVGLVFQVAKFIFFGQLRAAETEHLTERGWYAITETCLAFTVFRDDFSPKFVMQFTLLLFLKCFHWLSEDRVDYMERSPIITVLFHARMMGLVAMLSAVDSYFVSHAYFTTLLRGATVQIVFGFEYAVLMTVVLHVAIKYILHMHDLRNVHPWEGKAVYLLYSELIVSLLRCILYTVFVAVMIRLHTFPLFSIRPFYLTIRAFKKALQDVVMSRRAIHAMNTLFPLATDEEIQQGDSTCIICREEMTAGGGAKKLPCNHIFHAACLRSWFQRQQTCPTCRTDILTPGRSQRTAAEAAAAAAQNGQPPQAAAQPAAQAQAPNPFLPFMPGMPPQFMQQQQPAAAPQAAGAGGQQPSTSSAASPPPSAHFLPTTPPPFGFMPPPFMMMPPMPLPFPAPPAFTGLTDEEVRALEGTERRAIEARVNCLRNIGVLLDAAAIQLQQYTSILATISATSQYPERSRAPTATDVDAQPSTASASTAGASALSTESTTITSTAASSASSAAAANDSQQTDQLASASTSSDADGNSTLEEIRQRRLQKFAGTS</sequence>
<name>A0A914W314_9BILA</name>
<keyword evidence="12" id="KW-0862">Zinc</keyword>
<evidence type="ECO:0000256" key="14">
    <source>
        <dbReference type="ARBA" id="ARBA00023136"/>
    </source>
</evidence>
<organism evidence="22 23">
    <name type="scientific">Plectus sambesii</name>
    <dbReference type="NCBI Taxonomy" id="2011161"/>
    <lineage>
        <taxon>Eukaryota</taxon>
        <taxon>Metazoa</taxon>
        <taxon>Ecdysozoa</taxon>
        <taxon>Nematoda</taxon>
        <taxon>Chromadorea</taxon>
        <taxon>Plectida</taxon>
        <taxon>Plectina</taxon>
        <taxon>Plectoidea</taxon>
        <taxon>Plectidae</taxon>
        <taxon>Plectus</taxon>
    </lineage>
</organism>
<evidence type="ECO:0000256" key="9">
    <source>
        <dbReference type="ARBA" id="ARBA00022771"/>
    </source>
</evidence>
<keyword evidence="9 18" id="KW-0863">Zinc-finger</keyword>
<dbReference type="CDD" id="cd16479">
    <property type="entry name" value="RING-H2_synoviolin"/>
    <property type="match status" value="1"/>
</dbReference>
<feature type="compositionally biased region" description="Polar residues" evidence="19">
    <location>
        <begin position="561"/>
        <end position="584"/>
    </location>
</feature>
<comment type="similarity">
    <text evidence="4">Belongs to the HRD1 family.</text>
</comment>
<comment type="subcellular location">
    <subcellularLocation>
        <location evidence="2">Endoplasmic reticulum membrane</location>
        <topology evidence="2">Multi-pass membrane protein</topology>
    </subcellularLocation>
</comment>
<dbReference type="Proteomes" id="UP000887566">
    <property type="component" value="Unplaced"/>
</dbReference>
<accession>A0A914W314</accession>
<dbReference type="SMART" id="SM00184">
    <property type="entry name" value="RING"/>
    <property type="match status" value="1"/>
</dbReference>
<evidence type="ECO:0000256" key="2">
    <source>
        <dbReference type="ARBA" id="ARBA00004477"/>
    </source>
</evidence>
<feature type="transmembrane region" description="Helical" evidence="20">
    <location>
        <begin position="214"/>
        <end position="238"/>
    </location>
</feature>
<feature type="compositionally biased region" description="Pro residues" evidence="19">
    <location>
        <begin position="416"/>
        <end position="428"/>
    </location>
</feature>
<dbReference type="InterPro" id="IPR050731">
    <property type="entry name" value="HRD1_E3_ubiq-ligases"/>
</dbReference>
<evidence type="ECO:0000256" key="5">
    <source>
        <dbReference type="ARBA" id="ARBA00012483"/>
    </source>
</evidence>
<feature type="transmembrane region" description="Helical" evidence="20">
    <location>
        <begin position="135"/>
        <end position="159"/>
    </location>
</feature>
<dbReference type="InterPro" id="IPR013083">
    <property type="entry name" value="Znf_RING/FYVE/PHD"/>
</dbReference>
<proteinExistence type="inferred from homology"/>
<feature type="compositionally biased region" description="Low complexity" evidence="19">
    <location>
        <begin position="348"/>
        <end position="376"/>
    </location>
</feature>
<evidence type="ECO:0000256" key="1">
    <source>
        <dbReference type="ARBA" id="ARBA00000900"/>
    </source>
</evidence>
<dbReference type="Pfam" id="PF25563">
    <property type="entry name" value="TPR_SYVN1_N"/>
    <property type="match status" value="1"/>
</dbReference>
<dbReference type="InterPro" id="IPR001841">
    <property type="entry name" value="Znf_RING"/>
</dbReference>
<keyword evidence="7 20" id="KW-0812">Transmembrane</keyword>
<comment type="pathway">
    <text evidence="3">Protein modification; protein ubiquitination.</text>
</comment>
<dbReference type="PANTHER" id="PTHR22763">
    <property type="entry name" value="RING ZINC FINGER PROTEIN"/>
    <property type="match status" value="1"/>
</dbReference>
<dbReference type="WBParaSite" id="PSAMB.scaffold3062size19820.g20185.t1">
    <property type="protein sequence ID" value="PSAMB.scaffold3062size19820.g20185.t1"/>
    <property type="gene ID" value="PSAMB.scaffold3062size19820.g20185"/>
</dbReference>
<keyword evidence="22" id="KW-1185">Reference proteome</keyword>
<feature type="region of interest" description="Disordered" evidence="19">
    <location>
        <begin position="345"/>
        <end position="428"/>
    </location>
</feature>
<dbReference type="PROSITE" id="PS50089">
    <property type="entry name" value="ZF_RING_2"/>
    <property type="match status" value="1"/>
</dbReference>
<evidence type="ECO:0000256" key="16">
    <source>
        <dbReference type="ARBA" id="ARBA00075113"/>
    </source>
</evidence>
<dbReference type="EC" id="2.3.2.27" evidence="5"/>
<comment type="catalytic activity">
    <reaction evidence="1">
        <text>S-ubiquitinyl-[E2 ubiquitin-conjugating enzyme]-L-cysteine + [acceptor protein]-L-lysine = [E2 ubiquitin-conjugating enzyme]-L-cysteine + N(6)-ubiquitinyl-[acceptor protein]-L-lysine.</text>
        <dbReference type="EC" id="2.3.2.27"/>
    </reaction>
</comment>
<evidence type="ECO:0000313" key="22">
    <source>
        <dbReference type="Proteomes" id="UP000887566"/>
    </source>
</evidence>
<evidence type="ECO:0000256" key="17">
    <source>
        <dbReference type="ARBA" id="ARBA00078468"/>
    </source>
</evidence>
<evidence type="ECO:0000256" key="7">
    <source>
        <dbReference type="ARBA" id="ARBA00022692"/>
    </source>
</evidence>
<feature type="region of interest" description="Disordered" evidence="19">
    <location>
        <begin position="507"/>
        <end position="585"/>
    </location>
</feature>
<evidence type="ECO:0000256" key="12">
    <source>
        <dbReference type="ARBA" id="ARBA00022833"/>
    </source>
</evidence>
<evidence type="ECO:0000256" key="13">
    <source>
        <dbReference type="ARBA" id="ARBA00022989"/>
    </source>
</evidence>